<dbReference type="GO" id="GO:0008360">
    <property type="term" value="P:regulation of cell shape"/>
    <property type="evidence" value="ECO:0007669"/>
    <property type="project" value="UniProtKB-KW"/>
</dbReference>
<feature type="modified residue" description="N6-carboxylysine" evidence="16">
    <location>
        <position position="245"/>
    </location>
</feature>
<dbReference type="NCBIfam" id="NF001126">
    <property type="entry name" value="PRK00139.1-4"/>
    <property type="match status" value="1"/>
</dbReference>
<evidence type="ECO:0000256" key="14">
    <source>
        <dbReference type="ARBA" id="ARBA00076158"/>
    </source>
</evidence>
<evidence type="ECO:0000259" key="19">
    <source>
        <dbReference type="Pfam" id="PF02875"/>
    </source>
</evidence>
<dbReference type="EC" id="6.3.2.13" evidence="11 16"/>
<comment type="function">
    <text evidence="10 16">Catalyzes the addition of meso-diaminopimelic acid to the nucleotide precursor UDP-N-acetylmuramoyl-L-alanyl-D-glutamate (UMAG) in the biosynthesis of bacterial cell-wall peptidoglycan.</text>
</comment>
<comment type="subcellular location">
    <subcellularLocation>
        <location evidence="16 17">Cytoplasm</location>
    </subcellularLocation>
</comment>
<gene>
    <name evidence="16" type="primary">murE</name>
    <name evidence="21" type="ordered locus">Cyagr_1323</name>
</gene>
<proteinExistence type="inferred from homology"/>
<comment type="cofactor">
    <cofactor evidence="16">
        <name>Mg(2+)</name>
        <dbReference type="ChEBI" id="CHEBI:18420"/>
    </cofactor>
</comment>
<feature type="domain" description="Mur ligase central" evidence="20">
    <location>
        <begin position="134"/>
        <end position="342"/>
    </location>
</feature>
<dbReference type="PANTHER" id="PTHR23135:SF4">
    <property type="entry name" value="UDP-N-ACETYLMURAMOYL-L-ALANYL-D-GLUTAMATE--2,6-DIAMINOPIMELATE LIGASE MURE HOMOLOG, CHLOROPLASTIC"/>
    <property type="match status" value="1"/>
</dbReference>
<dbReference type="NCBIfam" id="TIGR01085">
    <property type="entry name" value="murE"/>
    <property type="match status" value="1"/>
</dbReference>
<evidence type="ECO:0000256" key="3">
    <source>
        <dbReference type="ARBA" id="ARBA00022618"/>
    </source>
</evidence>
<feature type="binding site" evidence="16">
    <location>
        <position position="51"/>
    </location>
    <ligand>
        <name>UDP-N-acetyl-alpha-D-muramoyl-L-alanyl-D-glutamate</name>
        <dbReference type="ChEBI" id="CHEBI:83900"/>
    </ligand>
</feature>
<dbReference type="STRING" id="292564.Cyagr_1323"/>
<keyword evidence="16" id="KW-0547">Nucleotide-binding</keyword>
<feature type="domain" description="Mur ligase N-terminal catalytic" evidence="18">
    <location>
        <begin position="44"/>
        <end position="120"/>
    </location>
</feature>
<keyword evidence="2 16" id="KW-0436">Ligase</keyword>
<dbReference type="UniPathway" id="UPA00219"/>
<evidence type="ECO:0000256" key="17">
    <source>
        <dbReference type="RuleBase" id="RU004135"/>
    </source>
</evidence>
<feature type="binding site" evidence="16">
    <location>
        <begin position="441"/>
        <end position="444"/>
    </location>
    <ligand>
        <name>meso-2,6-diaminopimelate</name>
        <dbReference type="ChEBI" id="CHEBI:57791"/>
    </ligand>
</feature>
<dbReference type="Gene3D" id="3.90.190.20">
    <property type="entry name" value="Mur ligase, C-terminal domain"/>
    <property type="match status" value="1"/>
</dbReference>
<reference evidence="22" key="1">
    <citation type="journal article" date="2013" name="Proc. Natl. Acad. Sci. U.S.A.">
        <title>Improving the coverage of the cyanobacterial phylum using diversity-driven genome sequencing.</title>
        <authorList>
            <person name="Shih P.M."/>
            <person name="Wu D."/>
            <person name="Latifi A."/>
            <person name="Axen S.D."/>
            <person name="Fewer D.P."/>
            <person name="Talla E."/>
            <person name="Calteau A."/>
            <person name="Cai F."/>
            <person name="Tandeau de Marsac N."/>
            <person name="Rippka R."/>
            <person name="Herdman M."/>
            <person name="Sivonen K."/>
            <person name="Coursin T."/>
            <person name="Laurent T."/>
            <person name="Goodwin L."/>
            <person name="Nolan M."/>
            <person name="Davenport K.W."/>
            <person name="Han C.S."/>
            <person name="Rubin E.M."/>
            <person name="Eisen J.A."/>
            <person name="Woyke T."/>
            <person name="Gugger M."/>
            <person name="Kerfeld C.A."/>
        </authorList>
    </citation>
    <scope>NUCLEOTIDE SEQUENCE [LARGE SCALE GENOMIC DNA]</scope>
    <source>
        <strain evidence="22">ATCC 27147 / PCC 6307</strain>
    </source>
</reference>
<keyword evidence="5 16" id="KW-0133">Cell shape</keyword>
<evidence type="ECO:0000256" key="7">
    <source>
        <dbReference type="ARBA" id="ARBA00023306"/>
    </source>
</evidence>
<evidence type="ECO:0000256" key="1">
    <source>
        <dbReference type="ARBA" id="ARBA00005898"/>
    </source>
</evidence>
<keyword evidence="6 16" id="KW-0573">Peptidoglycan synthesis</keyword>
<evidence type="ECO:0000256" key="4">
    <source>
        <dbReference type="ARBA" id="ARBA00022840"/>
    </source>
</evidence>
<evidence type="ECO:0000313" key="22">
    <source>
        <dbReference type="Proteomes" id="UP000010388"/>
    </source>
</evidence>
<comment type="pathway">
    <text evidence="16 17">Cell wall biogenesis; peptidoglycan biosynthesis.</text>
</comment>
<evidence type="ECO:0000256" key="15">
    <source>
        <dbReference type="ARBA" id="ARBA00081560"/>
    </source>
</evidence>
<keyword evidence="4 16" id="KW-0067">ATP-binding</keyword>
<feature type="domain" description="Mur ligase C-terminal" evidence="19">
    <location>
        <begin position="365"/>
        <end position="494"/>
    </location>
</feature>
<dbReference type="InterPro" id="IPR005761">
    <property type="entry name" value="UDP-N-AcMur-Glu-dNH2Pim_ligase"/>
</dbReference>
<dbReference type="SUPFAM" id="SSF53623">
    <property type="entry name" value="MurD-like peptide ligases, catalytic domain"/>
    <property type="match status" value="1"/>
</dbReference>
<protein>
    <recommendedName>
        <fullName evidence="12 16">UDP-N-acetylmuramoyl-L-alanyl-D-glutamate--2,6-diaminopimelate ligase</fullName>
        <ecNumber evidence="11 16">6.3.2.13</ecNumber>
    </recommendedName>
    <alternativeName>
        <fullName evidence="13 16">Meso-A2pm-adding enzyme</fullName>
    </alternativeName>
    <alternativeName>
        <fullName evidence="14 16">Meso-diaminopimelate-adding enzyme</fullName>
    </alternativeName>
    <alternativeName>
        <fullName evidence="15 16">UDP-MurNAc-L-Ala-D-Glu:meso-diaminopimelate ligase</fullName>
    </alternativeName>
    <alternativeName>
        <fullName evidence="16">UDP-MurNAc-tripeptide synthetase</fullName>
    </alternativeName>
    <alternativeName>
        <fullName evidence="16">UDP-N-acetylmuramyl-tripeptide synthetase</fullName>
    </alternativeName>
</protein>
<dbReference type="FunFam" id="3.90.190.20:FF:000006">
    <property type="entry name" value="UDP-N-acetylmuramoyl-L-alanyl-D-glutamate--2,6-diaminopimelate ligase"/>
    <property type="match status" value="1"/>
</dbReference>
<evidence type="ECO:0000256" key="6">
    <source>
        <dbReference type="ARBA" id="ARBA00022984"/>
    </source>
</evidence>
<keyword evidence="8 16" id="KW-0961">Cell wall biogenesis/degradation</keyword>
<evidence type="ECO:0000256" key="16">
    <source>
        <dbReference type="HAMAP-Rule" id="MF_00208"/>
    </source>
</evidence>
<dbReference type="GO" id="GO:0000287">
    <property type="term" value="F:magnesium ion binding"/>
    <property type="evidence" value="ECO:0007669"/>
    <property type="project" value="UniProtKB-UniRule"/>
</dbReference>
<comment type="PTM">
    <text evidence="16">Carboxylation is probably crucial for Mg(2+) binding and, consequently, for the gamma-phosphate positioning of ATP.</text>
</comment>
<feature type="binding site" evidence="16">
    <location>
        <position position="492"/>
    </location>
    <ligand>
        <name>meso-2,6-diaminopimelate</name>
        <dbReference type="ChEBI" id="CHEBI:57791"/>
    </ligand>
</feature>
<dbReference type="SUPFAM" id="SSF63418">
    <property type="entry name" value="MurE/MurF N-terminal domain"/>
    <property type="match status" value="1"/>
</dbReference>
<dbReference type="Pfam" id="PF08245">
    <property type="entry name" value="Mur_ligase_M"/>
    <property type="match status" value="1"/>
</dbReference>
<dbReference type="Proteomes" id="UP000010388">
    <property type="component" value="Chromosome"/>
</dbReference>
<comment type="caution">
    <text evidence="16">Lacks conserved residue(s) required for the propagation of feature annotation.</text>
</comment>
<evidence type="ECO:0000256" key="2">
    <source>
        <dbReference type="ARBA" id="ARBA00022598"/>
    </source>
</evidence>
<evidence type="ECO:0000256" key="9">
    <source>
        <dbReference type="ARBA" id="ARBA00050251"/>
    </source>
</evidence>
<feature type="binding site" evidence="16">
    <location>
        <position position="496"/>
    </location>
    <ligand>
        <name>meso-2,6-diaminopimelate</name>
        <dbReference type="ChEBI" id="CHEBI:57791"/>
    </ligand>
</feature>
<dbReference type="EMBL" id="CP003495">
    <property type="protein sequence ID" value="AFY28499.1"/>
    <property type="molecule type" value="Genomic_DNA"/>
</dbReference>
<dbReference type="GO" id="GO:0005524">
    <property type="term" value="F:ATP binding"/>
    <property type="evidence" value="ECO:0007669"/>
    <property type="project" value="UniProtKB-UniRule"/>
</dbReference>
<evidence type="ECO:0000256" key="13">
    <source>
        <dbReference type="ARBA" id="ARBA00075482"/>
    </source>
</evidence>
<dbReference type="KEGG" id="cgc:Cyagr_1323"/>
<dbReference type="PANTHER" id="PTHR23135">
    <property type="entry name" value="MUR LIGASE FAMILY MEMBER"/>
    <property type="match status" value="1"/>
</dbReference>
<evidence type="ECO:0000256" key="11">
    <source>
        <dbReference type="ARBA" id="ARBA00066633"/>
    </source>
</evidence>
<dbReference type="Pfam" id="PF02875">
    <property type="entry name" value="Mur_ligase_C"/>
    <property type="match status" value="1"/>
</dbReference>
<evidence type="ECO:0000259" key="20">
    <source>
        <dbReference type="Pfam" id="PF08245"/>
    </source>
</evidence>
<feature type="binding site" evidence="16">
    <location>
        <begin position="178"/>
        <end position="179"/>
    </location>
    <ligand>
        <name>UDP-N-acetyl-alpha-D-muramoyl-L-alanyl-D-glutamate</name>
        <dbReference type="ChEBI" id="CHEBI:83900"/>
    </ligand>
</feature>
<feature type="binding site" evidence="16">
    <location>
        <position position="417"/>
    </location>
    <ligand>
        <name>meso-2,6-diaminopimelate</name>
        <dbReference type="ChEBI" id="CHEBI:57791"/>
    </ligand>
</feature>
<dbReference type="HOGENOM" id="CLU_022291_4_1_3"/>
<dbReference type="HAMAP" id="MF_00208">
    <property type="entry name" value="MurE"/>
    <property type="match status" value="1"/>
</dbReference>
<dbReference type="Pfam" id="PF01225">
    <property type="entry name" value="Mur_ligase"/>
    <property type="match status" value="1"/>
</dbReference>
<feature type="binding site" evidence="16">
    <location>
        <position position="211"/>
    </location>
    <ligand>
        <name>UDP-N-acetyl-alpha-D-muramoyl-L-alanyl-D-glutamate</name>
        <dbReference type="ChEBI" id="CHEBI:83900"/>
    </ligand>
</feature>
<keyword evidence="16" id="KW-0460">Magnesium</keyword>
<feature type="binding site" evidence="16">
    <location>
        <position position="205"/>
    </location>
    <ligand>
        <name>UDP-N-acetyl-alpha-D-muramoyl-L-alanyl-D-glutamate</name>
        <dbReference type="ChEBI" id="CHEBI:83900"/>
    </ligand>
</feature>
<feature type="binding site" evidence="16">
    <location>
        <position position="213"/>
    </location>
    <ligand>
        <name>UDP-N-acetyl-alpha-D-muramoyl-L-alanyl-D-glutamate</name>
        <dbReference type="ChEBI" id="CHEBI:83900"/>
    </ligand>
</feature>
<feature type="short sequence motif" description="Meso-diaminopimelate recognition motif" evidence="16">
    <location>
        <begin position="441"/>
        <end position="444"/>
    </location>
</feature>
<dbReference type="AlphaFoldDB" id="K9P7F6"/>
<comment type="similarity">
    <text evidence="1 16">Belongs to the MurCDEF family. MurE subfamily.</text>
</comment>
<dbReference type="SUPFAM" id="SSF53244">
    <property type="entry name" value="MurD-like peptide ligases, peptide-binding domain"/>
    <property type="match status" value="1"/>
</dbReference>
<evidence type="ECO:0000313" key="21">
    <source>
        <dbReference type="EMBL" id="AFY28499.1"/>
    </source>
</evidence>
<dbReference type="NCBIfam" id="NF001124">
    <property type="entry name" value="PRK00139.1-2"/>
    <property type="match status" value="1"/>
</dbReference>
<sequence>MTGASSVTPDAAGAAMSPLLQPLLRQVGLPPLPDPTGALAQVAVSGVSCDSRRVGPGTLFVGLPGTAVDGGSFWPEVLAAGAVAAVIGPAAAAARPPAPGEPVLVVEPPLALWAGRLAAEFWGQPSGRLALIGVTGTNGKTTTTYLIEHLAAAAGRPAALFGTLQNRWPGHSATATHTTAFADLLQADLAQAASAGSAIAAMEVSSHALDQQRVAGCRFAGAVFTNLTQDHLDYHPSMQAYFEAKARLFAPELLGGGAVVNVDDPWGARLAERLAAAGQAAGAGPCWRCSLEDPSVELHISDLVMGAEGVSGRLHSPSGDGLFRSPLVGRFNLMNLLEAVGALLQQGLPLAQLLEGLASFRGVPGRMERVSGPAGVPLPSVLVDYAHTPDGLENALAACRPFTDGRLICVFGCGGDRDRTKRPQMAAIAARLADAVVVTSDNPRTEDPQRILDDVVAGIPSGTDLVVEGDRAAAIAAAIAAAAPQDLVLIAGKGHEDYQILGTTKVHFDDREQATQALRARAV</sequence>
<dbReference type="GO" id="GO:0009252">
    <property type="term" value="P:peptidoglycan biosynthetic process"/>
    <property type="evidence" value="ECO:0007669"/>
    <property type="project" value="UniProtKB-UniRule"/>
</dbReference>
<dbReference type="Gene3D" id="3.40.1390.10">
    <property type="entry name" value="MurE/MurF, N-terminal domain"/>
    <property type="match status" value="1"/>
</dbReference>
<dbReference type="InterPro" id="IPR000713">
    <property type="entry name" value="Mur_ligase_N"/>
</dbReference>
<evidence type="ECO:0000259" key="18">
    <source>
        <dbReference type="Pfam" id="PF01225"/>
    </source>
</evidence>
<comment type="catalytic activity">
    <reaction evidence="9 16">
        <text>UDP-N-acetyl-alpha-D-muramoyl-L-alanyl-D-glutamate + meso-2,6-diaminopimelate + ATP = UDP-N-acetyl-alpha-D-muramoyl-L-alanyl-gamma-D-glutamyl-meso-2,6-diaminopimelate + ADP + phosphate + H(+)</text>
        <dbReference type="Rhea" id="RHEA:23676"/>
        <dbReference type="ChEBI" id="CHEBI:15378"/>
        <dbReference type="ChEBI" id="CHEBI:30616"/>
        <dbReference type="ChEBI" id="CHEBI:43474"/>
        <dbReference type="ChEBI" id="CHEBI:57791"/>
        <dbReference type="ChEBI" id="CHEBI:83900"/>
        <dbReference type="ChEBI" id="CHEBI:83905"/>
        <dbReference type="ChEBI" id="CHEBI:456216"/>
        <dbReference type="EC" id="6.3.2.13"/>
    </reaction>
</comment>
<feature type="binding site" evidence="16">
    <location>
        <begin position="136"/>
        <end position="142"/>
    </location>
    <ligand>
        <name>ATP</name>
        <dbReference type="ChEBI" id="CHEBI:30616"/>
    </ligand>
</feature>
<evidence type="ECO:0000256" key="5">
    <source>
        <dbReference type="ARBA" id="ARBA00022960"/>
    </source>
</evidence>
<dbReference type="GO" id="GO:0051301">
    <property type="term" value="P:cell division"/>
    <property type="evidence" value="ECO:0007669"/>
    <property type="project" value="UniProtKB-KW"/>
</dbReference>
<dbReference type="Gene3D" id="3.40.1190.10">
    <property type="entry name" value="Mur-like, catalytic domain"/>
    <property type="match status" value="1"/>
</dbReference>
<dbReference type="InterPro" id="IPR036615">
    <property type="entry name" value="Mur_ligase_C_dom_sf"/>
</dbReference>
<dbReference type="InterPro" id="IPR013221">
    <property type="entry name" value="Mur_ligase_cen"/>
</dbReference>
<dbReference type="eggNOG" id="COG0769">
    <property type="taxonomic scope" value="Bacteria"/>
</dbReference>
<dbReference type="InterPro" id="IPR036565">
    <property type="entry name" value="Mur-like_cat_sf"/>
</dbReference>
<keyword evidence="16" id="KW-0963">Cytoplasm</keyword>
<evidence type="ECO:0000256" key="12">
    <source>
        <dbReference type="ARBA" id="ARBA00072883"/>
    </source>
</evidence>
<evidence type="ECO:0000256" key="10">
    <source>
        <dbReference type="ARBA" id="ARBA00056782"/>
    </source>
</evidence>
<dbReference type="InterPro" id="IPR004101">
    <property type="entry name" value="Mur_ligase_C"/>
</dbReference>
<dbReference type="GO" id="GO:0005737">
    <property type="term" value="C:cytoplasm"/>
    <property type="evidence" value="ECO:0007669"/>
    <property type="project" value="UniProtKB-SubCell"/>
</dbReference>
<dbReference type="InterPro" id="IPR035911">
    <property type="entry name" value="MurE/MurF_N"/>
</dbReference>
<keyword evidence="3 16" id="KW-0132">Cell division</keyword>
<accession>K9P7F6</accession>
<dbReference type="GO" id="GO:0008765">
    <property type="term" value="F:UDP-N-acetylmuramoylalanyl-D-glutamate-2,6-diaminopimelate ligase activity"/>
    <property type="evidence" value="ECO:0007669"/>
    <property type="project" value="UniProtKB-UniRule"/>
</dbReference>
<name>K9P7F6_CYAGP</name>
<evidence type="ECO:0000256" key="8">
    <source>
        <dbReference type="ARBA" id="ARBA00023316"/>
    </source>
</evidence>
<keyword evidence="7 16" id="KW-0131">Cell cycle</keyword>
<organism evidence="21 22">
    <name type="scientific">Cyanobium gracile (strain ATCC 27147 / PCC 6307)</name>
    <dbReference type="NCBI Taxonomy" id="292564"/>
    <lineage>
        <taxon>Bacteria</taxon>
        <taxon>Bacillati</taxon>
        <taxon>Cyanobacteriota</taxon>
        <taxon>Cyanophyceae</taxon>
        <taxon>Synechococcales</taxon>
        <taxon>Prochlorococcaceae</taxon>
        <taxon>Cyanobium</taxon>
    </lineage>
</organism>
<dbReference type="GO" id="GO:0071555">
    <property type="term" value="P:cell wall organization"/>
    <property type="evidence" value="ECO:0007669"/>
    <property type="project" value="UniProtKB-KW"/>
</dbReference>
<dbReference type="PATRIC" id="fig|292564.3.peg.1262"/>